<evidence type="ECO:0000256" key="2">
    <source>
        <dbReference type="SAM" id="SignalP"/>
    </source>
</evidence>
<dbReference type="RefSeq" id="WP_237593953.1">
    <property type="nucleotide sequence ID" value="NZ_CP031861.1"/>
</dbReference>
<dbReference type="InterPro" id="IPR011055">
    <property type="entry name" value="Dup_hybrid_motif"/>
</dbReference>
<dbReference type="Pfam" id="PF01476">
    <property type="entry name" value="LysM"/>
    <property type="match status" value="1"/>
</dbReference>
<dbReference type="PROSITE" id="PS51782">
    <property type="entry name" value="LYSM"/>
    <property type="match status" value="1"/>
</dbReference>
<evidence type="ECO:0000313" key="4">
    <source>
        <dbReference type="EMBL" id="MCY6524623.1"/>
    </source>
</evidence>
<proteinExistence type="inferred from homology"/>
<protein>
    <submittedName>
        <fullName evidence="4">Peptidoglycan DD-metalloendopeptidase family protein</fullName>
    </submittedName>
</protein>
<dbReference type="GO" id="GO:0004222">
    <property type="term" value="F:metalloendopeptidase activity"/>
    <property type="evidence" value="ECO:0007669"/>
    <property type="project" value="TreeGrafter"/>
</dbReference>
<dbReference type="InterPro" id="IPR018392">
    <property type="entry name" value="LysM"/>
</dbReference>
<dbReference type="InterPro" id="IPR036779">
    <property type="entry name" value="LysM_dom_sf"/>
</dbReference>
<comment type="caution">
    <text evidence="4">The sequence shown here is derived from an EMBL/GenBank/DDBJ whole genome shotgun (WGS) entry which is preliminary data.</text>
</comment>
<feature type="domain" description="LysM" evidence="3">
    <location>
        <begin position="139"/>
        <end position="183"/>
    </location>
</feature>
<dbReference type="PANTHER" id="PTHR21666:SF263">
    <property type="entry name" value="MUREIN HYDROLASE ACTIVATOR NLPD"/>
    <property type="match status" value="1"/>
</dbReference>
<dbReference type="SUPFAM" id="SSF51261">
    <property type="entry name" value="Duplicated hybrid motif"/>
    <property type="match status" value="1"/>
</dbReference>
<comment type="similarity">
    <text evidence="1">Belongs to the E.coli NlpD/Haemophilus LppB family.</text>
</comment>
<organism evidence="4 5">
    <name type="scientific">Actinobacillus pleuropneumoniae</name>
    <name type="common">Haemophilus pleuropneumoniae</name>
    <dbReference type="NCBI Taxonomy" id="715"/>
    <lineage>
        <taxon>Bacteria</taxon>
        <taxon>Pseudomonadati</taxon>
        <taxon>Pseudomonadota</taxon>
        <taxon>Gammaproteobacteria</taxon>
        <taxon>Pasteurellales</taxon>
        <taxon>Pasteurellaceae</taxon>
        <taxon>Actinobacillus</taxon>
    </lineage>
</organism>
<evidence type="ECO:0000313" key="5">
    <source>
        <dbReference type="Proteomes" id="UP001077788"/>
    </source>
</evidence>
<dbReference type="InterPro" id="IPR016047">
    <property type="entry name" value="M23ase_b-sheet_dom"/>
</dbReference>
<dbReference type="CDD" id="cd00118">
    <property type="entry name" value="LysM"/>
    <property type="match status" value="1"/>
</dbReference>
<evidence type="ECO:0000259" key="3">
    <source>
        <dbReference type="PROSITE" id="PS51782"/>
    </source>
</evidence>
<feature type="chain" id="PRO_5040174504" evidence="2">
    <location>
        <begin position="24"/>
        <end position="414"/>
    </location>
</feature>
<dbReference type="Gene3D" id="2.70.70.10">
    <property type="entry name" value="Glucose Permease (Domain IIA)"/>
    <property type="match status" value="1"/>
</dbReference>
<dbReference type="PROSITE" id="PS51257">
    <property type="entry name" value="PROKAR_LIPOPROTEIN"/>
    <property type="match status" value="1"/>
</dbReference>
<keyword evidence="2" id="KW-0732">Signal</keyword>
<reference evidence="4" key="2">
    <citation type="submission" date="2022-12" db="EMBL/GenBank/DDBJ databases">
        <authorList>
            <person name="Kardos G."/>
            <person name="Sarkozi R."/>
            <person name="Laczko L."/>
            <person name="Marton S."/>
            <person name="Makrai L."/>
            <person name="Banyai K."/>
            <person name="Fodor L."/>
        </authorList>
    </citation>
    <scope>NUCLEOTIDE SEQUENCE</scope>
    <source>
        <strain evidence="4">84/14</strain>
    </source>
</reference>
<dbReference type="SMART" id="SM00257">
    <property type="entry name" value="LysM"/>
    <property type="match status" value="1"/>
</dbReference>
<reference evidence="4" key="1">
    <citation type="journal article" date="2021" name="Vet Sci">
        <title>O-Serogroups and Pathovirotypes of Escherichia coli Isolated from Post-Weaning Piglets Showing Diarrhoea and/or Oedema in South Korea.</title>
        <authorList>
            <person name="Byun J.W."/>
            <person name="Moon B.Y."/>
            <person name="Do K.H."/>
            <person name="Lee K."/>
            <person name="Lee H.Y."/>
            <person name="Kim W.I."/>
            <person name="So B."/>
            <person name="Lee W.K."/>
        </authorList>
    </citation>
    <scope>NUCLEOTIDE SEQUENCE</scope>
    <source>
        <strain evidence="4">84/14</strain>
    </source>
</reference>
<accession>A0A9Q4DJD0</accession>
<dbReference type="CDD" id="cd12797">
    <property type="entry name" value="M23_peptidase"/>
    <property type="match status" value="1"/>
</dbReference>
<dbReference type="Gene3D" id="3.10.350.10">
    <property type="entry name" value="LysM domain"/>
    <property type="match status" value="1"/>
</dbReference>
<sequence length="414" mass="43398">MKKSFFLLPLAAVILTACSSNQPAPVVSAADSTELMPGVMQPVAGSAPTTYGWQSDIQPASMPTTMGSTSIPTPTPTIPQPVIKNPVITEQPAQPQTATKIVKKTKTVEKKVNQNFEIPRDANNAPVYSQIQKGFYDGSTYTVRKGDTMFLIAYIIGKDVKEIAALNNMSEPYQLTVGQKLKTGKSATETVTVEEKVTVPVEPQITYQQGANGTTYASDGNITGPVKASTGSASVPATNNGIRASVGNPATVSSTATTAVVASAATTPAVRATTATAPNYSSSNNVSAPASNFKWQWPTAGRVVSGFSAAEGGNKGIDIAGSKGQDVKAAAAGKVVYAGNALEGYGNLIIIKHNDDFLSAYAHNDSIKVDEQDTVNAGDTIARMGSTGTNSNKLHFEIRYKGKSVDPTRYLPRK</sequence>
<evidence type="ECO:0000256" key="1">
    <source>
        <dbReference type="ARBA" id="ARBA00038420"/>
    </source>
</evidence>
<feature type="signal peptide" evidence="2">
    <location>
        <begin position="1"/>
        <end position="23"/>
    </location>
</feature>
<gene>
    <name evidence="4" type="ORF">OYG11_10460</name>
</gene>
<dbReference type="Proteomes" id="UP001077788">
    <property type="component" value="Unassembled WGS sequence"/>
</dbReference>
<dbReference type="GO" id="GO:0032153">
    <property type="term" value="C:cell division site"/>
    <property type="evidence" value="ECO:0007669"/>
    <property type="project" value="TreeGrafter"/>
</dbReference>
<dbReference type="PANTHER" id="PTHR21666">
    <property type="entry name" value="PEPTIDASE-RELATED"/>
    <property type="match status" value="1"/>
</dbReference>
<dbReference type="AlphaFoldDB" id="A0A9Q4DJD0"/>
<dbReference type="EMBL" id="JAPQFC010000001">
    <property type="protein sequence ID" value="MCY6524623.1"/>
    <property type="molecule type" value="Genomic_DNA"/>
</dbReference>
<name>A0A9Q4DJD0_ACTPL</name>
<dbReference type="InterPro" id="IPR050570">
    <property type="entry name" value="Cell_wall_metabolism_enzyme"/>
</dbReference>
<dbReference type="GO" id="GO:0009279">
    <property type="term" value="C:cell outer membrane"/>
    <property type="evidence" value="ECO:0007669"/>
    <property type="project" value="TreeGrafter"/>
</dbReference>
<dbReference type="Pfam" id="PF01551">
    <property type="entry name" value="Peptidase_M23"/>
    <property type="match status" value="1"/>
</dbReference>